<dbReference type="PANTHER" id="PTHR26453">
    <property type="entry name" value="OLFACTORY RECEPTOR"/>
    <property type="match status" value="1"/>
</dbReference>
<dbReference type="Proteomes" id="UP000335636">
    <property type="component" value="Unassembled WGS sequence"/>
</dbReference>
<proteinExistence type="predicted"/>
<sequence>MNLFHNRQPLHIKPNIDQNVLEQNIGKKWEDKITEDHIENSVSNVRQITSYSGHKYYKHEECEEKPCEFKQCAIEINGTNGSTQGLFILVGFSNFPNVKRVILVVLLVAHLLTLLGHTPSSWCHSWTPPPHARVLLTPFVLPGPQLHPQLHPQLLHKLRVHDKIISSAGAQSSSSCSWAWVEWRDYCWLSRPMTVTLWLHCCAHKKKDHFLCEMPILIRVACVSMVAIEGTVLVLDNAVVLRKTQSSTPVAHLTLGSLSYGNIIFKYMQPGAAPPGTRARSSCSSTTPSPPPEPLICTLRNRELSAPLQGWSSGCLTKASAVGFIAAQGLSPTPGCADLTLQAGTRATLAAAPGAATAPCRLVPTVIGCPEGGKEGSTGDEPRGPSADQVLKSFTLELNALQTGETSQSGS</sequence>
<dbReference type="AlphaFoldDB" id="A0A5E4CL95"/>
<evidence type="ECO:0000313" key="2">
    <source>
        <dbReference type="Proteomes" id="UP000335636"/>
    </source>
</evidence>
<comment type="caution">
    <text evidence="1">The sequence shown here is derived from an EMBL/GenBank/DDBJ whole genome shotgun (WGS) entry which is preliminary data.</text>
</comment>
<protein>
    <submittedName>
        <fullName evidence="1">Uncharacterized protein</fullName>
    </submittedName>
</protein>
<accession>A0A5E4CL95</accession>
<gene>
    <name evidence="1" type="ORF">MONAX_5E017641</name>
</gene>
<reference evidence="1" key="1">
    <citation type="submission" date="2019-04" db="EMBL/GenBank/DDBJ databases">
        <authorList>
            <person name="Alioto T."/>
            <person name="Alioto T."/>
        </authorList>
    </citation>
    <scope>NUCLEOTIDE SEQUENCE [LARGE SCALE GENOMIC DNA]</scope>
</reference>
<organism evidence="1 2">
    <name type="scientific">Marmota monax</name>
    <name type="common">Woodchuck</name>
    <dbReference type="NCBI Taxonomy" id="9995"/>
    <lineage>
        <taxon>Eukaryota</taxon>
        <taxon>Metazoa</taxon>
        <taxon>Chordata</taxon>
        <taxon>Craniata</taxon>
        <taxon>Vertebrata</taxon>
        <taxon>Euteleostomi</taxon>
        <taxon>Mammalia</taxon>
        <taxon>Eutheria</taxon>
        <taxon>Euarchontoglires</taxon>
        <taxon>Glires</taxon>
        <taxon>Rodentia</taxon>
        <taxon>Sciuromorpha</taxon>
        <taxon>Sciuridae</taxon>
        <taxon>Xerinae</taxon>
        <taxon>Marmotini</taxon>
        <taxon>Marmota</taxon>
    </lineage>
</organism>
<dbReference type="EMBL" id="CABDUW010001553">
    <property type="protein sequence ID" value="VTJ82575.1"/>
    <property type="molecule type" value="Genomic_DNA"/>
</dbReference>
<name>A0A5E4CL95_MARMO</name>
<keyword evidence="2" id="KW-1185">Reference proteome</keyword>
<evidence type="ECO:0000313" key="1">
    <source>
        <dbReference type="EMBL" id="VTJ82575.1"/>
    </source>
</evidence>